<reference evidence="1" key="2">
    <citation type="submission" date="2020-09" db="EMBL/GenBank/DDBJ databases">
        <authorList>
            <person name="Sun Q."/>
            <person name="Zhou Y."/>
        </authorList>
    </citation>
    <scope>NUCLEOTIDE SEQUENCE</scope>
    <source>
        <strain evidence="1">CGMCC 1.16012</strain>
    </source>
</reference>
<evidence type="ECO:0000313" key="1">
    <source>
        <dbReference type="EMBL" id="GGE61035.1"/>
    </source>
</evidence>
<dbReference type="Proteomes" id="UP000606730">
    <property type="component" value="Unassembled WGS sequence"/>
</dbReference>
<reference evidence="1" key="1">
    <citation type="journal article" date="2014" name="Int. J. Syst. Evol. Microbiol.">
        <title>Complete genome sequence of Corynebacterium casei LMG S-19264T (=DSM 44701T), isolated from a smear-ripened cheese.</title>
        <authorList>
            <consortium name="US DOE Joint Genome Institute (JGI-PGF)"/>
            <person name="Walter F."/>
            <person name="Albersmeier A."/>
            <person name="Kalinowski J."/>
            <person name="Ruckert C."/>
        </authorList>
    </citation>
    <scope>NUCLEOTIDE SEQUENCE</scope>
    <source>
        <strain evidence="1">CGMCC 1.16012</strain>
    </source>
</reference>
<organism evidence="1 2">
    <name type="scientific">Actibacterium pelagium</name>
    <dbReference type="NCBI Taxonomy" id="2029103"/>
    <lineage>
        <taxon>Bacteria</taxon>
        <taxon>Pseudomonadati</taxon>
        <taxon>Pseudomonadota</taxon>
        <taxon>Alphaproteobacteria</taxon>
        <taxon>Rhodobacterales</taxon>
        <taxon>Roseobacteraceae</taxon>
        <taxon>Actibacterium</taxon>
    </lineage>
</organism>
<evidence type="ECO:0000313" key="2">
    <source>
        <dbReference type="Proteomes" id="UP000606730"/>
    </source>
</evidence>
<name>A0A917AN49_9RHOB</name>
<sequence>MDGIHRVGQLLFQKIVQHIQGLVLPVLKRVAIGDHHRILRRPKTITRRARTFATGRGVGPEGLDHLAGKDVWIEIGIDLRNQVSKFLA</sequence>
<keyword evidence="2" id="KW-1185">Reference proteome</keyword>
<dbReference type="EMBL" id="BMKN01000003">
    <property type="protein sequence ID" value="GGE61035.1"/>
    <property type="molecule type" value="Genomic_DNA"/>
</dbReference>
<protein>
    <submittedName>
        <fullName evidence="1">Uncharacterized protein</fullName>
    </submittedName>
</protein>
<dbReference type="AlphaFoldDB" id="A0A917AN49"/>
<accession>A0A917AN49</accession>
<gene>
    <name evidence="1" type="ORF">GCM10011517_30750</name>
</gene>
<proteinExistence type="predicted"/>
<comment type="caution">
    <text evidence="1">The sequence shown here is derived from an EMBL/GenBank/DDBJ whole genome shotgun (WGS) entry which is preliminary data.</text>
</comment>